<accession>A0ABQ9AUF9</accession>
<reference evidence="1" key="1">
    <citation type="submission" date="2022-10" db="EMBL/GenBank/DDBJ databases">
        <authorList>
            <person name="Hyden B.L."/>
            <person name="Feng K."/>
            <person name="Yates T."/>
            <person name="Jawdy S."/>
            <person name="Smart L.B."/>
            <person name="Muchero W."/>
        </authorList>
    </citation>
    <scope>NUCLEOTIDE SEQUENCE</scope>
    <source>
        <tissue evidence="1">Shoot tip</tissue>
    </source>
</reference>
<keyword evidence="2" id="KW-1185">Reference proteome</keyword>
<dbReference type="EMBL" id="JAPFFI010000015">
    <property type="protein sequence ID" value="KAJ6359901.1"/>
    <property type="molecule type" value="Genomic_DNA"/>
</dbReference>
<dbReference type="Proteomes" id="UP001141253">
    <property type="component" value="Chromosome 13"/>
</dbReference>
<proteinExistence type="predicted"/>
<sequence>MGLEIYSLVEEFLKENIMVRGVAHPDLFSQNFEDLATEFSASDWMKVMGAVPVIESRLRFCCFFIAFGVDYDLNVITGTKVKGR</sequence>
<gene>
    <name evidence="1" type="ORF">OIU77_003998</name>
</gene>
<evidence type="ECO:0000313" key="1">
    <source>
        <dbReference type="EMBL" id="KAJ6359901.1"/>
    </source>
</evidence>
<organism evidence="1 2">
    <name type="scientific">Salix suchowensis</name>
    <dbReference type="NCBI Taxonomy" id="1278906"/>
    <lineage>
        <taxon>Eukaryota</taxon>
        <taxon>Viridiplantae</taxon>
        <taxon>Streptophyta</taxon>
        <taxon>Embryophyta</taxon>
        <taxon>Tracheophyta</taxon>
        <taxon>Spermatophyta</taxon>
        <taxon>Magnoliopsida</taxon>
        <taxon>eudicotyledons</taxon>
        <taxon>Gunneridae</taxon>
        <taxon>Pentapetalae</taxon>
        <taxon>rosids</taxon>
        <taxon>fabids</taxon>
        <taxon>Malpighiales</taxon>
        <taxon>Salicaceae</taxon>
        <taxon>Saliceae</taxon>
        <taxon>Salix</taxon>
    </lineage>
</organism>
<evidence type="ECO:0000313" key="2">
    <source>
        <dbReference type="Proteomes" id="UP001141253"/>
    </source>
</evidence>
<reference evidence="1" key="2">
    <citation type="journal article" date="2023" name="Int. J. Mol. Sci.">
        <title>De Novo Assembly and Annotation of 11 Diverse Shrub Willow (Salix) Genomes Reveals Novel Gene Organization in Sex-Linked Regions.</title>
        <authorList>
            <person name="Hyden B."/>
            <person name="Feng K."/>
            <person name="Yates T.B."/>
            <person name="Jawdy S."/>
            <person name="Cereghino C."/>
            <person name="Smart L.B."/>
            <person name="Muchero W."/>
        </authorList>
    </citation>
    <scope>NUCLEOTIDE SEQUENCE</scope>
    <source>
        <tissue evidence="1">Shoot tip</tissue>
    </source>
</reference>
<protein>
    <submittedName>
        <fullName evidence="1">Uncharacterized protein</fullName>
    </submittedName>
</protein>
<name>A0ABQ9AUF9_9ROSI</name>
<comment type="caution">
    <text evidence="1">The sequence shown here is derived from an EMBL/GenBank/DDBJ whole genome shotgun (WGS) entry which is preliminary data.</text>
</comment>